<keyword evidence="1" id="KW-0805">Transcription regulation</keyword>
<organism evidence="5 6">
    <name type="scientific">Gracilibacillus boraciitolerans JCM 21714</name>
    <dbReference type="NCBI Taxonomy" id="1298598"/>
    <lineage>
        <taxon>Bacteria</taxon>
        <taxon>Bacillati</taxon>
        <taxon>Bacillota</taxon>
        <taxon>Bacilli</taxon>
        <taxon>Bacillales</taxon>
        <taxon>Bacillaceae</taxon>
        <taxon>Gracilibacillus</taxon>
    </lineage>
</organism>
<evidence type="ECO:0000259" key="4">
    <source>
        <dbReference type="PROSITE" id="PS01124"/>
    </source>
</evidence>
<dbReference type="InterPro" id="IPR009057">
    <property type="entry name" value="Homeodomain-like_sf"/>
</dbReference>
<dbReference type="PROSITE" id="PS00041">
    <property type="entry name" value="HTH_ARAC_FAMILY_1"/>
    <property type="match status" value="1"/>
</dbReference>
<dbReference type="EMBL" id="BAVS01000002">
    <property type="protein sequence ID" value="GAE91982.1"/>
    <property type="molecule type" value="Genomic_DNA"/>
</dbReference>
<dbReference type="PRINTS" id="PR00032">
    <property type="entry name" value="HTHARAC"/>
</dbReference>
<comment type="caution">
    <text evidence="5">The sequence shown here is derived from an EMBL/GenBank/DDBJ whole genome shotgun (WGS) entry which is preliminary data.</text>
</comment>
<evidence type="ECO:0000256" key="1">
    <source>
        <dbReference type="ARBA" id="ARBA00023015"/>
    </source>
</evidence>
<dbReference type="PANTHER" id="PTHR43280:SF2">
    <property type="entry name" value="HTH-TYPE TRANSCRIPTIONAL REGULATOR EXSA"/>
    <property type="match status" value="1"/>
</dbReference>
<dbReference type="AlphaFoldDB" id="W4VFL5"/>
<dbReference type="PROSITE" id="PS01124">
    <property type="entry name" value="HTH_ARAC_FAMILY_2"/>
    <property type="match status" value="1"/>
</dbReference>
<dbReference type="GO" id="GO:0043565">
    <property type="term" value="F:sequence-specific DNA binding"/>
    <property type="evidence" value="ECO:0007669"/>
    <property type="project" value="InterPro"/>
</dbReference>
<dbReference type="SMART" id="SM00342">
    <property type="entry name" value="HTH_ARAC"/>
    <property type="match status" value="1"/>
</dbReference>
<dbReference type="GO" id="GO:0003700">
    <property type="term" value="F:DNA-binding transcription factor activity"/>
    <property type="evidence" value="ECO:0007669"/>
    <property type="project" value="InterPro"/>
</dbReference>
<dbReference type="PANTHER" id="PTHR43280">
    <property type="entry name" value="ARAC-FAMILY TRANSCRIPTIONAL REGULATOR"/>
    <property type="match status" value="1"/>
</dbReference>
<dbReference type="Pfam" id="PF12833">
    <property type="entry name" value="HTH_18"/>
    <property type="match status" value="1"/>
</dbReference>
<evidence type="ECO:0000313" key="6">
    <source>
        <dbReference type="Proteomes" id="UP000019102"/>
    </source>
</evidence>
<dbReference type="InterPro" id="IPR018060">
    <property type="entry name" value="HTH_AraC"/>
</dbReference>
<dbReference type="Proteomes" id="UP000019102">
    <property type="component" value="Unassembled WGS sequence"/>
</dbReference>
<feature type="domain" description="HTH araC/xylS-type" evidence="4">
    <location>
        <begin position="140"/>
        <end position="238"/>
    </location>
</feature>
<dbReference type="eggNOG" id="COG2207">
    <property type="taxonomic scope" value="Bacteria"/>
</dbReference>
<keyword evidence="3" id="KW-0804">Transcription</keyword>
<name>W4VFL5_9BACI</name>
<gene>
    <name evidence="5" type="ORF">JCM21714_955</name>
</gene>
<proteinExistence type="predicted"/>
<accession>W4VFL5</accession>
<dbReference type="SUPFAM" id="SSF46689">
    <property type="entry name" value="Homeodomain-like"/>
    <property type="match status" value="2"/>
</dbReference>
<dbReference type="InterPro" id="IPR018062">
    <property type="entry name" value="HTH_AraC-typ_CS"/>
</dbReference>
<evidence type="ECO:0000256" key="2">
    <source>
        <dbReference type="ARBA" id="ARBA00023125"/>
    </source>
</evidence>
<evidence type="ECO:0000256" key="3">
    <source>
        <dbReference type="ARBA" id="ARBA00023163"/>
    </source>
</evidence>
<dbReference type="InterPro" id="IPR020449">
    <property type="entry name" value="Tscrpt_reg_AraC-type_HTH"/>
</dbReference>
<dbReference type="Gene3D" id="1.10.10.60">
    <property type="entry name" value="Homeodomain-like"/>
    <property type="match status" value="2"/>
</dbReference>
<dbReference type="STRING" id="1298598.JCM21714_955"/>
<protein>
    <submittedName>
        <fullName evidence="5">Response regulator YesN</fullName>
    </submittedName>
</protein>
<keyword evidence="2" id="KW-0238">DNA-binding</keyword>
<evidence type="ECO:0000313" key="5">
    <source>
        <dbReference type="EMBL" id="GAE91982.1"/>
    </source>
</evidence>
<reference evidence="5 6" key="1">
    <citation type="journal article" date="2014" name="Genome Announc.">
        <title>Draft Genome Sequence of the Boron-Tolerant and Moderately Halotolerant Bacterium Gracilibacillus boraciitolerans JCM 21714T.</title>
        <authorList>
            <person name="Ahmed I."/>
            <person name="Oshima K."/>
            <person name="Suda W."/>
            <person name="Kitamura K."/>
            <person name="Iida T."/>
            <person name="Ohmori Y."/>
            <person name="Fujiwara T."/>
            <person name="Hattori M."/>
            <person name="Ohkuma M."/>
        </authorList>
    </citation>
    <scope>NUCLEOTIDE SEQUENCE [LARGE SCALE GENOMIC DNA]</scope>
    <source>
        <strain evidence="5 6">JCM 21714</strain>
    </source>
</reference>
<sequence length="244" mass="29281">MQFKYLLNKQIITYEMIKDKDVYFIELDQSYYDDMLDFMEENNQKKIEEHLAKMIETSTEMNFAKDALRTVVNRLNHKILKSIKEVEGNEQEISTIKEMLEWEEYSLTLNQLKGLWLQFIKEATLLLTRLNQNNMKGTIYRIKKYIHSHFDKPITLKSIANTFYMNPVYMGQLFKKTYGIYFKDYILNVRIEEAKKLLRKTDLKVYEIAEKVGFTNPDYFVTQFEKNVGTTPSQYRKKLMEQIS</sequence>
<keyword evidence="6" id="KW-1185">Reference proteome</keyword>